<sequence length="285" mass="29836">MAATFDESPEVYSSSDLPEVYHQPRSQPWSPQQTAASTYASTTAPKPEDSQYYDQSSSVVVQNGTPYPPAPSENKNKKIVCGCSLVVLVLSLIIAALSAAVIGLAAGTGISAKNYNDANTKLDALSSSYSSLRNAASTAADATTAGSETATSSAASSSETVETARSESDITNGCSDARDNTTGEPYDSNFFGNTTYTMYCNKNAPNDPLFSLFTADFSGCMEACTAWNGYNTTRETCEAVSFIPGWASVPSAATANTPGDCYLKPGPQSRTKLDDAVDCHAAIAE</sequence>
<keyword evidence="2" id="KW-0472">Membrane</keyword>
<feature type="compositionally biased region" description="Low complexity" evidence="1">
    <location>
        <begin position="141"/>
        <end position="161"/>
    </location>
</feature>
<evidence type="ECO:0000256" key="1">
    <source>
        <dbReference type="SAM" id="MobiDB-lite"/>
    </source>
</evidence>
<name>A0A9P9CY88_9HYPO</name>
<dbReference type="Proteomes" id="UP000717696">
    <property type="component" value="Unassembled WGS sequence"/>
</dbReference>
<keyword evidence="4" id="KW-1185">Reference proteome</keyword>
<evidence type="ECO:0000256" key="2">
    <source>
        <dbReference type="SAM" id="Phobius"/>
    </source>
</evidence>
<dbReference type="EMBL" id="JAGMUU010000076">
    <property type="protein sequence ID" value="KAH7109178.1"/>
    <property type="molecule type" value="Genomic_DNA"/>
</dbReference>
<feature type="compositionally biased region" description="Polar residues" evidence="1">
    <location>
        <begin position="24"/>
        <end position="33"/>
    </location>
</feature>
<organism evidence="3 4">
    <name type="scientific">Dactylonectria estremocensis</name>
    <dbReference type="NCBI Taxonomy" id="1079267"/>
    <lineage>
        <taxon>Eukaryota</taxon>
        <taxon>Fungi</taxon>
        <taxon>Dikarya</taxon>
        <taxon>Ascomycota</taxon>
        <taxon>Pezizomycotina</taxon>
        <taxon>Sordariomycetes</taxon>
        <taxon>Hypocreomycetidae</taxon>
        <taxon>Hypocreales</taxon>
        <taxon>Nectriaceae</taxon>
        <taxon>Dactylonectria</taxon>
    </lineage>
</organism>
<keyword evidence="2" id="KW-1133">Transmembrane helix</keyword>
<feature type="compositionally biased region" description="Low complexity" evidence="1">
    <location>
        <begin position="34"/>
        <end position="62"/>
    </location>
</feature>
<feature type="region of interest" description="Disordered" evidence="1">
    <location>
        <begin position="1"/>
        <end position="73"/>
    </location>
</feature>
<comment type="caution">
    <text evidence="3">The sequence shown here is derived from an EMBL/GenBank/DDBJ whole genome shotgun (WGS) entry which is preliminary data.</text>
</comment>
<feature type="region of interest" description="Disordered" evidence="1">
    <location>
        <begin position="141"/>
        <end position="181"/>
    </location>
</feature>
<evidence type="ECO:0008006" key="5">
    <source>
        <dbReference type="Google" id="ProtNLM"/>
    </source>
</evidence>
<protein>
    <recommendedName>
        <fullName evidence="5">Apple domain-containing protein</fullName>
    </recommendedName>
</protein>
<proteinExistence type="predicted"/>
<evidence type="ECO:0000313" key="3">
    <source>
        <dbReference type="EMBL" id="KAH7109178.1"/>
    </source>
</evidence>
<evidence type="ECO:0000313" key="4">
    <source>
        <dbReference type="Proteomes" id="UP000717696"/>
    </source>
</evidence>
<gene>
    <name evidence="3" type="ORF">B0J13DRAFT_632434</name>
</gene>
<keyword evidence="2" id="KW-0812">Transmembrane</keyword>
<dbReference type="OrthoDB" id="5358884at2759"/>
<reference evidence="3" key="1">
    <citation type="journal article" date="2021" name="Nat. Commun.">
        <title>Genetic determinants of endophytism in the Arabidopsis root mycobiome.</title>
        <authorList>
            <person name="Mesny F."/>
            <person name="Miyauchi S."/>
            <person name="Thiergart T."/>
            <person name="Pickel B."/>
            <person name="Atanasova L."/>
            <person name="Karlsson M."/>
            <person name="Huettel B."/>
            <person name="Barry K.W."/>
            <person name="Haridas S."/>
            <person name="Chen C."/>
            <person name="Bauer D."/>
            <person name="Andreopoulos W."/>
            <person name="Pangilinan J."/>
            <person name="LaButti K."/>
            <person name="Riley R."/>
            <person name="Lipzen A."/>
            <person name="Clum A."/>
            <person name="Drula E."/>
            <person name="Henrissat B."/>
            <person name="Kohler A."/>
            <person name="Grigoriev I.V."/>
            <person name="Martin F.M."/>
            <person name="Hacquard S."/>
        </authorList>
    </citation>
    <scope>NUCLEOTIDE SEQUENCE</scope>
    <source>
        <strain evidence="3">MPI-CAGE-AT-0021</strain>
    </source>
</reference>
<accession>A0A9P9CY88</accession>
<dbReference type="AlphaFoldDB" id="A0A9P9CY88"/>
<feature type="transmembrane region" description="Helical" evidence="2">
    <location>
        <begin position="79"/>
        <end position="106"/>
    </location>
</feature>